<evidence type="ECO:0000313" key="3">
    <source>
        <dbReference type="EMBL" id="GAA5506240.1"/>
    </source>
</evidence>
<evidence type="ECO:0000256" key="1">
    <source>
        <dbReference type="SAM" id="MobiDB-lite"/>
    </source>
</evidence>
<feature type="region of interest" description="Disordered" evidence="1">
    <location>
        <begin position="482"/>
        <end position="522"/>
    </location>
</feature>
<feature type="transmembrane region" description="Helical" evidence="2">
    <location>
        <begin position="164"/>
        <end position="183"/>
    </location>
</feature>
<feature type="transmembrane region" description="Helical" evidence="2">
    <location>
        <begin position="66"/>
        <end position="85"/>
    </location>
</feature>
<keyword evidence="2" id="KW-0472">Membrane</keyword>
<organism evidence="3 4">
    <name type="scientific">Novipirellula caenicola</name>
    <dbReference type="NCBI Taxonomy" id="1536901"/>
    <lineage>
        <taxon>Bacteria</taxon>
        <taxon>Pseudomonadati</taxon>
        <taxon>Planctomycetota</taxon>
        <taxon>Planctomycetia</taxon>
        <taxon>Pirellulales</taxon>
        <taxon>Pirellulaceae</taxon>
        <taxon>Novipirellula</taxon>
    </lineage>
</organism>
<feature type="transmembrane region" description="Helical" evidence="2">
    <location>
        <begin position="25"/>
        <end position="46"/>
    </location>
</feature>
<keyword evidence="2" id="KW-0812">Transmembrane</keyword>
<keyword evidence="2" id="KW-1133">Transmembrane helix</keyword>
<proteinExistence type="predicted"/>
<name>A0ABP9VPN3_9BACT</name>
<protein>
    <recommendedName>
        <fullName evidence="5">Polyketide synthase</fullName>
    </recommendedName>
</protein>
<sequence>MGTQLSLDPKLRQLIDSLRQRIRRYVVIDSLLAIVSVVLAAFWIGLALDYGPVLMGGTEMPPLARLILLIVVAVIVVLIVGRLLIGRLRRPLPDDSLALLLERQHPHLGGRLVTTIQLNQSGRVYDSHAEELLKQVHLQATQAVDNVDTSRVFSWQPIVRKSMIVAPLLLASLILLIFSPAAFGRAAGRLTLLSNDPWPRRAKLEMVGVELPVITATDEEALAPELVEFEDHVIRLPRGSSGTLRIRAKADDAEVPVVCTVYYRSDDGTRGQSNMRRIGRVVDGYQSFVLDGPPLEGLSDSISLSVRGLDARLDDFRIEAVTPPAITKMNVSVRYPEYLRPDGASEFDLQTNYQAGLRLREGSDVVLTATSSVPLGDTDVVLRNDAGEFERVELIPSEDRRQGQIVLDNFTASTAVRIVPRDQQGISAQSPYRYFFGVVTDEAPEVQMRLKGIGTAVTAIAKIPLEVVAKDDYGIESLTVSVTQSDDQEQAGTPDANGANQEKAPSDSAADDANGVDLPLKWDRDGNANTEIDLRDLVAEQRLAALVPGGVIHVLAEARDAYDLGQSHLTRSELYRLEIVTPEKLLALLERRELGLRTRLEQTIDETRNLRDTLDLLRRKGFDSATDEPSEEEDATRTAQVRLLRVQQTGLQTSKTTEELTGIAASLDDLLQEMINNRVDSADRRERIGVGVRDPLKSIVSGPLQRLKEQIQAIERSVENPEEASAKTKEAVQTAEDVLLQLTAVLEKMLDLESYNEILDMVRELIDDQNELLDETKAEQKKRVLDLFK</sequence>
<comment type="caution">
    <text evidence="3">The sequence shown here is derived from an EMBL/GenBank/DDBJ whole genome shotgun (WGS) entry which is preliminary data.</text>
</comment>
<dbReference type="RefSeq" id="WP_345683188.1">
    <property type="nucleotide sequence ID" value="NZ_BAABRO010000002.1"/>
</dbReference>
<evidence type="ECO:0000313" key="4">
    <source>
        <dbReference type="Proteomes" id="UP001416858"/>
    </source>
</evidence>
<accession>A0ABP9VPN3</accession>
<evidence type="ECO:0000256" key="2">
    <source>
        <dbReference type="SAM" id="Phobius"/>
    </source>
</evidence>
<dbReference type="Proteomes" id="UP001416858">
    <property type="component" value="Unassembled WGS sequence"/>
</dbReference>
<reference evidence="3 4" key="1">
    <citation type="submission" date="2024-02" db="EMBL/GenBank/DDBJ databases">
        <title>Rhodopirellula caenicola NBRC 110016.</title>
        <authorList>
            <person name="Ichikawa N."/>
            <person name="Katano-Makiyama Y."/>
            <person name="Hidaka K."/>
        </authorList>
    </citation>
    <scope>NUCLEOTIDE SEQUENCE [LARGE SCALE GENOMIC DNA]</scope>
    <source>
        <strain evidence="3 4">NBRC 110016</strain>
    </source>
</reference>
<evidence type="ECO:0008006" key="5">
    <source>
        <dbReference type="Google" id="ProtNLM"/>
    </source>
</evidence>
<gene>
    <name evidence="3" type="ORF">Rcae01_01692</name>
</gene>
<keyword evidence="4" id="KW-1185">Reference proteome</keyword>
<dbReference type="EMBL" id="BAABRO010000002">
    <property type="protein sequence ID" value="GAA5506240.1"/>
    <property type="molecule type" value="Genomic_DNA"/>
</dbReference>